<dbReference type="RefSeq" id="WP_166324323.1">
    <property type="nucleotide sequence ID" value="NZ_CP049916.1"/>
</dbReference>
<reference evidence="1 2" key="1">
    <citation type="submission" date="2020-03" db="EMBL/GenBank/DDBJ databases">
        <authorList>
            <person name="Zhu W."/>
        </authorList>
    </citation>
    <scope>NUCLEOTIDE SEQUENCE [LARGE SCALE GENOMIC DNA]</scope>
    <source>
        <strain evidence="1 2">185</strain>
    </source>
</reference>
<keyword evidence="2" id="KW-1185">Reference proteome</keyword>
<evidence type="ECO:0000313" key="1">
    <source>
        <dbReference type="EMBL" id="QIO09000.1"/>
    </source>
</evidence>
<accession>A0A6G8S4I5</accession>
<proteinExistence type="predicted"/>
<organism evidence="1 2">
    <name type="scientific">Acinetobacter lanii</name>
    <dbReference type="NCBI Taxonomy" id="2715163"/>
    <lineage>
        <taxon>Bacteria</taxon>
        <taxon>Pseudomonadati</taxon>
        <taxon>Pseudomonadota</taxon>
        <taxon>Gammaproteobacteria</taxon>
        <taxon>Moraxellales</taxon>
        <taxon>Moraxellaceae</taxon>
        <taxon>Acinetobacter</taxon>
    </lineage>
</organism>
<dbReference type="EMBL" id="CP049916">
    <property type="protein sequence ID" value="QIO09000.1"/>
    <property type="molecule type" value="Genomic_DNA"/>
</dbReference>
<dbReference type="KEGG" id="alj:G8D99_08245"/>
<gene>
    <name evidence="1" type="ORF">G8D99_08245</name>
</gene>
<name>A0A6G8S4I5_9GAMM</name>
<sequence length="67" mass="7883">MARKLEELLMQRSTESQNRILKNAKKILKDCLSEDEWLLQQAVQAKSEKKIKLTLDELRARIQKNST</sequence>
<protein>
    <submittedName>
        <fullName evidence="1">Uncharacterized protein</fullName>
    </submittedName>
</protein>
<dbReference type="Proteomes" id="UP000501939">
    <property type="component" value="Chromosome"/>
</dbReference>
<evidence type="ECO:0000313" key="2">
    <source>
        <dbReference type="Proteomes" id="UP000501939"/>
    </source>
</evidence>
<dbReference type="AlphaFoldDB" id="A0A6G8S4I5"/>